<organism evidence="1 2">
    <name type="scientific">Sesamum alatum</name>
    <dbReference type="NCBI Taxonomy" id="300844"/>
    <lineage>
        <taxon>Eukaryota</taxon>
        <taxon>Viridiplantae</taxon>
        <taxon>Streptophyta</taxon>
        <taxon>Embryophyta</taxon>
        <taxon>Tracheophyta</taxon>
        <taxon>Spermatophyta</taxon>
        <taxon>Magnoliopsida</taxon>
        <taxon>eudicotyledons</taxon>
        <taxon>Gunneridae</taxon>
        <taxon>Pentapetalae</taxon>
        <taxon>asterids</taxon>
        <taxon>lamiids</taxon>
        <taxon>Lamiales</taxon>
        <taxon>Pedaliaceae</taxon>
        <taxon>Sesamum</taxon>
    </lineage>
</organism>
<keyword evidence="2" id="KW-1185">Reference proteome</keyword>
<dbReference type="AlphaFoldDB" id="A0AAE1YNN3"/>
<proteinExistence type="predicted"/>
<dbReference type="Proteomes" id="UP001293254">
    <property type="component" value="Unassembled WGS sequence"/>
</dbReference>
<reference evidence="1" key="2">
    <citation type="journal article" date="2024" name="Plant">
        <title>Genomic evolution and insights into agronomic trait innovations of Sesamum species.</title>
        <authorList>
            <person name="Miao H."/>
            <person name="Wang L."/>
            <person name="Qu L."/>
            <person name="Liu H."/>
            <person name="Sun Y."/>
            <person name="Le M."/>
            <person name="Wang Q."/>
            <person name="Wei S."/>
            <person name="Zheng Y."/>
            <person name="Lin W."/>
            <person name="Duan Y."/>
            <person name="Cao H."/>
            <person name="Xiong S."/>
            <person name="Wang X."/>
            <person name="Wei L."/>
            <person name="Li C."/>
            <person name="Ma Q."/>
            <person name="Ju M."/>
            <person name="Zhao R."/>
            <person name="Li G."/>
            <person name="Mu C."/>
            <person name="Tian Q."/>
            <person name="Mei H."/>
            <person name="Zhang T."/>
            <person name="Gao T."/>
            <person name="Zhang H."/>
        </authorList>
    </citation>
    <scope>NUCLEOTIDE SEQUENCE</scope>
    <source>
        <strain evidence="1">3651</strain>
    </source>
</reference>
<sequence>MDLLPRLKILLGRPVASLHRTAKMARSWFGPHCPLPWSEQKDGLTRSLATSWATDQPSGRSKIMFTPLALPQSSRPSPPLWCMFQNPMLVSWVHRALMSMLMPHPLLPSHCPFYRLPLLPAALLTCLQLLEMTLG</sequence>
<reference evidence="1" key="1">
    <citation type="submission" date="2020-06" db="EMBL/GenBank/DDBJ databases">
        <authorList>
            <person name="Li T."/>
            <person name="Hu X."/>
            <person name="Zhang T."/>
            <person name="Song X."/>
            <person name="Zhang H."/>
            <person name="Dai N."/>
            <person name="Sheng W."/>
            <person name="Hou X."/>
            <person name="Wei L."/>
        </authorList>
    </citation>
    <scope>NUCLEOTIDE SEQUENCE</scope>
    <source>
        <strain evidence="1">3651</strain>
        <tissue evidence="1">Leaf</tissue>
    </source>
</reference>
<name>A0AAE1YNN3_9LAMI</name>
<gene>
    <name evidence="1" type="ORF">Salat_1121000</name>
</gene>
<accession>A0AAE1YNN3</accession>
<comment type="caution">
    <text evidence="1">The sequence shown here is derived from an EMBL/GenBank/DDBJ whole genome shotgun (WGS) entry which is preliminary data.</text>
</comment>
<dbReference type="EMBL" id="JACGWO010000003">
    <property type="protein sequence ID" value="KAK4433586.1"/>
    <property type="molecule type" value="Genomic_DNA"/>
</dbReference>
<evidence type="ECO:0000313" key="1">
    <source>
        <dbReference type="EMBL" id="KAK4433586.1"/>
    </source>
</evidence>
<evidence type="ECO:0000313" key="2">
    <source>
        <dbReference type="Proteomes" id="UP001293254"/>
    </source>
</evidence>
<protein>
    <submittedName>
        <fullName evidence="1">Uncharacterized protein</fullName>
    </submittedName>
</protein>